<protein>
    <submittedName>
        <fullName evidence="1">Uncharacterized protein</fullName>
    </submittedName>
</protein>
<evidence type="ECO:0000313" key="2">
    <source>
        <dbReference type="Proteomes" id="UP000176725"/>
    </source>
</evidence>
<name>A0A1F8BKI0_9BACT</name>
<dbReference type="AlphaFoldDB" id="A0A1F8BKI0"/>
<reference evidence="1 2" key="1">
    <citation type="journal article" date="2016" name="Nat. Commun.">
        <title>Thousands of microbial genomes shed light on interconnected biogeochemical processes in an aquifer system.</title>
        <authorList>
            <person name="Anantharaman K."/>
            <person name="Brown C.T."/>
            <person name="Hug L.A."/>
            <person name="Sharon I."/>
            <person name="Castelle C.J."/>
            <person name="Probst A.J."/>
            <person name="Thomas B.C."/>
            <person name="Singh A."/>
            <person name="Wilkins M.J."/>
            <person name="Karaoz U."/>
            <person name="Brodie E.L."/>
            <person name="Williams K.H."/>
            <person name="Hubbard S.S."/>
            <person name="Banfield J.F."/>
        </authorList>
    </citation>
    <scope>NUCLEOTIDE SEQUENCE [LARGE SCALE GENOMIC DNA]</scope>
</reference>
<organism evidence="1 2">
    <name type="scientific">Candidatus Woesebacteria bacterium RIFCSPLOWO2_01_FULL_39_25</name>
    <dbReference type="NCBI Taxonomy" id="1802521"/>
    <lineage>
        <taxon>Bacteria</taxon>
        <taxon>Candidatus Woeseibacteriota</taxon>
    </lineage>
</organism>
<comment type="caution">
    <text evidence="1">The sequence shown here is derived from an EMBL/GenBank/DDBJ whole genome shotgun (WGS) entry which is preliminary data.</text>
</comment>
<dbReference type="STRING" id="1802521.A2893_05895"/>
<dbReference type="Proteomes" id="UP000176725">
    <property type="component" value="Unassembled WGS sequence"/>
</dbReference>
<accession>A0A1F8BKI0</accession>
<sequence>MERSLSIEQGGIGTLEHGRRGYGDVVERLSQMLEVAKSGVVSAISYVLDPPYNTPDGKPLQVHWYTPTEIAELNQ</sequence>
<gene>
    <name evidence="1" type="ORF">A2893_05895</name>
</gene>
<proteinExistence type="predicted"/>
<dbReference type="EMBL" id="MGHH01000008">
    <property type="protein sequence ID" value="OGM64532.1"/>
    <property type="molecule type" value="Genomic_DNA"/>
</dbReference>
<evidence type="ECO:0000313" key="1">
    <source>
        <dbReference type="EMBL" id="OGM64532.1"/>
    </source>
</evidence>